<dbReference type="CDD" id="cd12956">
    <property type="entry name" value="CBM_SusE-F_like"/>
    <property type="match status" value="1"/>
</dbReference>
<feature type="domain" description="SusE outer membrane protein" evidence="2">
    <location>
        <begin position="24"/>
        <end position="127"/>
    </location>
</feature>
<dbReference type="RefSeq" id="WP_090389830.1">
    <property type="nucleotide sequence ID" value="NZ_FMZO01000004.1"/>
</dbReference>
<gene>
    <name evidence="3" type="ORF">SAMN04487894_104217</name>
</gene>
<dbReference type="Pfam" id="PF14292">
    <property type="entry name" value="SusE"/>
    <property type="match status" value="2"/>
</dbReference>
<sequence>MKKHILIFLLLAMAFVACNKEKALPYYQPGEAVTLNSSTTSVVLSAANADQKVMVLSWTDPRLAVDTANYKFVVEIAPNGTHFAKPFSYTVNGGQYGIGVPGADLNNMLIAWGAGYGAATDLEIRVKSSYANNNDLKISNVLNVKVSAYAVPFTLNASAAGPLTPTVATKDHIFTVLSWNAPDYGSSKASYIIQYALAGTNFAAPKEIVIAADSVRRSLTGLEVYQMAANSGIALNTTGAVEMRVKAVVGGTGQVSYSSVQTLKISPVEMTLYMYIAGDFQGWDPAAAPKIASSDGVNYEGYAWVPAGGNGEFKMTSQADWNGTNYGGSSTATGGVLDPAGGSLKWPALGAYYRLKVNMNTKAWTITKTDWGLIGSATPGGWDKSTPMVYEVATGKWKATVLMTTGEFKFRANNSWDIDLGAAGTYLDYGKSNIPITAGLKTITLDLSNPLKYTYSIQ</sequence>
<feature type="chain" id="PRO_5011477720" evidence="1">
    <location>
        <begin position="20"/>
        <end position="458"/>
    </location>
</feature>
<dbReference type="Gene3D" id="2.60.40.3620">
    <property type="match status" value="2"/>
</dbReference>
<accession>A0A1G6Q0C5</accession>
<dbReference type="Proteomes" id="UP000198757">
    <property type="component" value="Unassembled WGS sequence"/>
</dbReference>
<name>A0A1G6Q0C5_NIADE</name>
<dbReference type="PROSITE" id="PS51257">
    <property type="entry name" value="PROKAR_LIPOPROTEIN"/>
    <property type="match status" value="1"/>
</dbReference>
<dbReference type="AlphaFoldDB" id="A0A1G6Q0C5"/>
<organism evidence="3 4">
    <name type="scientific">Niabella drilacis (strain DSM 25811 / CCM 8410 / CCUG 62505 / LMG 26954 / E90)</name>
    <dbReference type="NCBI Taxonomy" id="1285928"/>
    <lineage>
        <taxon>Bacteria</taxon>
        <taxon>Pseudomonadati</taxon>
        <taxon>Bacteroidota</taxon>
        <taxon>Chitinophagia</taxon>
        <taxon>Chitinophagales</taxon>
        <taxon>Chitinophagaceae</taxon>
        <taxon>Niabella</taxon>
    </lineage>
</organism>
<dbReference type="InterPro" id="IPR025970">
    <property type="entry name" value="SusE"/>
</dbReference>
<dbReference type="STRING" id="1285928.SAMN04487894_104217"/>
<feature type="domain" description="SusE outer membrane protein" evidence="2">
    <location>
        <begin position="152"/>
        <end position="246"/>
    </location>
</feature>
<keyword evidence="1" id="KW-0732">Signal</keyword>
<dbReference type="CDD" id="cd12967">
    <property type="entry name" value="CBM_SusE-F_like_u1"/>
    <property type="match status" value="1"/>
</dbReference>
<evidence type="ECO:0000313" key="3">
    <source>
        <dbReference type="EMBL" id="SDC85374.1"/>
    </source>
</evidence>
<feature type="signal peptide" evidence="1">
    <location>
        <begin position="1"/>
        <end position="19"/>
    </location>
</feature>
<dbReference type="EMBL" id="FMZO01000004">
    <property type="protein sequence ID" value="SDC85374.1"/>
    <property type="molecule type" value="Genomic_DNA"/>
</dbReference>
<evidence type="ECO:0000313" key="4">
    <source>
        <dbReference type="Proteomes" id="UP000198757"/>
    </source>
</evidence>
<reference evidence="4" key="1">
    <citation type="submission" date="2016-10" db="EMBL/GenBank/DDBJ databases">
        <authorList>
            <person name="Varghese N."/>
            <person name="Submissions S."/>
        </authorList>
    </citation>
    <scope>NUCLEOTIDE SEQUENCE [LARGE SCALE GENOMIC DNA]</scope>
    <source>
        <strain evidence="4">DSM 25811 / CCM 8410 / LMG 26954 / E90</strain>
    </source>
</reference>
<keyword evidence="4" id="KW-1185">Reference proteome</keyword>
<dbReference type="OrthoDB" id="975117at2"/>
<proteinExistence type="predicted"/>
<evidence type="ECO:0000259" key="2">
    <source>
        <dbReference type="Pfam" id="PF14292"/>
    </source>
</evidence>
<protein>
    <submittedName>
        <fullName evidence="3">SusE outer membrane protein</fullName>
    </submittedName>
</protein>
<evidence type="ECO:0000256" key="1">
    <source>
        <dbReference type="SAM" id="SignalP"/>
    </source>
</evidence>